<feature type="domain" description="Peptidase A2" evidence="3">
    <location>
        <begin position="127"/>
        <end position="199"/>
    </location>
</feature>
<name>A0A812C7E9_ACAPH</name>
<evidence type="ECO:0000259" key="3">
    <source>
        <dbReference type="PROSITE" id="PS50175"/>
    </source>
</evidence>
<organism evidence="4 5">
    <name type="scientific">Acanthosepion pharaonis</name>
    <name type="common">Pharaoh cuttlefish</name>
    <name type="synonym">Sepia pharaonis</name>
    <dbReference type="NCBI Taxonomy" id="158019"/>
    <lineage>
        <taxon>Eukaryota</taxon>
        <taxon>Metazoa</taxon>
        <taxon>Spiralia</taxon>
        <taxon>Lophotrochozoa</taxon>
        <taxon>Mollusca</taxon>
        <taxon>Cephalopoda</taxon>
        <taxon>Coleoidea</taxon>
        <taxon>Decapodiformes</taxon>
        <taxon>Sepiida</taxon>
        <taxon>Sepiina</taxon>
        <taxon>Sepiidae</taxon>
        <taxon>Acanthosepion</taxon>
    </lineage>
</organism>
<dbReference type="PANTHER" id="PTHR19446">
    <property type="entry name" value="REVERSE TRANSCRIPTASES"/>
    <property type="match status" value="1"/>
</dbReference>
<dbReference type="GO" id="GO:0004190">
    <property type="term" value="F:aspartic-type endopeptidase activity"/>
    <property type="evidence" value="ECO:0007669"/>
    <property type="project" value="InterPro"/>
</dbReference>
<dbReference type="EMBL" id="CAHIKZ030001293">
    <property type="protein sequence ID" value="CAE1258971.1"/>
    <property type="molecule type" value="Genomic_DNA"/>
</dbReference>
<dbReference type="InterPro" id="IPR034132">
    <property type="entry name" value="RP_Saci-like"/>
</dbReference>
<dbReference type="Proteomes" id="UP000597762">
    <property type="component" value="Unassembled WGS sequence"/>
</dbReference>
<dbReference type="Gene3D" id="3.10.10.10">
    <property type="entry name" value="HIV Type 1 Reverse Transcriptase, subunit A, domain 1"/>
    <property type="match status" value="1"/>
</dbReference>
<keyword evidence="1" id="KW-0378">Hydrolase</keyword>
<comment type="caution">
    <text evidence="4">The sequence shown here is derived from an EMBL/GenBank/DDBJ whole genome shotgun (WGS) entry which is preliminary data.</text>
</comment>
<accession>A0A812C7E9</accession>
<proteinExistence type="predicted"/>
<feature type="region of interest" description="Disordered" evidence="2">
    <location>
        <begin position="407"/>
        <end position="438"/>
    </location>
</feature>
<dbReference type="InterPro" id="IPR021109">
    <property type="entry name" value="Peptidase_aspartic_dom_sf"/>
</dbReference>
<evidence type="ECO:0000256" key="1">
    <source>
        <dbReference type="ARBA" id="ARBA00022801"/>
    </source>
</evidence>
<dbReference type="OrthoDB" id="6276451at2759"/>
<sequence length="576" mass="65113">MSENTPIDQLADAADRIFSQLDHRTTPVHSAEATGDHRKPWSKPVPLPPALQKSTSLVQSEQGCHFYYVLLPPTIWVCSTLLHQAVFLYCGRGKQNRQRVKATNLAGKAFSPKLSRLFYVTDTRNNLRFLVDTGAAISVLPVRDKARKQPFQLRLQAANGSSINTYGTKSLTLNIGMRRDFTWNFTVADVQMPILGADFLAHYDLAVRMNNHSLTDNLTRLCVLGTYSKLTTTGITVATCHNKEYLDLLNQYQDLLRPAGSIDSTKHQTQHFIKTTGQPVFSRPRRLAPNKLKFAKKAFDDMLREGVIRPSDSPYASPLHLDLRLKMANLCYTPPRHCPSDIYLPHQLKDCEFVFVRNDSVKRPLTPAYTGPYRVLKRADKYFQIQKGIHTDNVSIDRLKPAFIEKPSSHTTSQSTPQVQENFKTPVSLDKPKKTPGEDGIPAEVYKAVSDVFASWMHRVFNAVWLSETYPADWSEAILIPFFKKGDRKLCSNYRGISLIDVTAKVFAVLLLRRFQGIRDLRTRPSQGGFCPGRGCVDQISSLRRTLEQRWAFQQPTVLCFVDYAAAFDSVDKGSL</sequence>
<protein>
    <recommendedName>
        <fullName evidence="3">Peptidase A2 domain-containing protein</fullName>
    </recommendedName>
</protein>
<reference evidence="4" key="1">
    <citation type="submission" date="2021-01" db="EMBL/GenBank/DDBJ databases">
        <authorList>
            <person name="Li R."/>
            <person name="Bekaert M."/>
        </authorList>
    </citation>
    <scope>NUCLEOTIDE SEQUENCE</scope>
    <source>
        <strain evidence="4">Farmed</strain>
    </source>
</reference>
<dbReference type="GO" id="GO:0006508">
    <property type="term" value="P:proteolysis"/>
    <property type="evidence" value="ECO:0007669"/>
    <property type="project" value="InterPro"/>
</dbReference>
<dbReference type="SUPFAM" id="SSF50630">
    <property type="entry name" value="Acid proteases"/>
    <property type="match status" value="1"/>
</dbReference>
<dbReference type="AlphaFoldDB" id="A0A812C7E9"/>
<dbReference type="InterPro" id="IPR043502">
    <property type="entry name" value="DNA/RNA_pol_sf"/>
</dbReference>
<evidence type="ECO:0000313" key="5">
    <source>
        <dbReference type="Proteomes" id="UP000597762"/>
    </source>
</evidence>
<keyword evidence="5" id="KW-1185">Reference proteome</keyword>
<evidence type="ECO:0000256" key="2">
    <source>
        <dbReference type="SAM" id="MobiDB-lite"/>
    </source>
</evidence>
<dbReference type="SUPFAM" id="SSF56672">
    <property type="entry name" value="DNA/RNA polymerases"/>
    <property type="match status" value="2"/>
</dbReference>
<gene>
    <name evidence="4" type="ORF">SPHA_31471</name>
</gene>
<dbReference type="PROSITE" id="PS50175">
    <property type="entry name" value="ASP_PROT_RETROV"/>
    <property type="match status" value="1"/>
</dbReference>
<feature type="compositionally biased region" description="Low complexity" evidence="2">
    <location>
        <begin position="409"/>
        <end position="418"/>
    </location>
</feature>
<dbReference type="FunFam" id="2.40.70.10:FF:000130">
    <property type="entry name" value="Retrovirus-related Pol polyprotein from transposon opus-like Protein"/>
    <property type="match status" value="1"/>
</dbReference>
<dbReference type="Gene3D" id="2.40.70.10">
    <property type="entry name" value="Acid Proteases"/>
    <property type="match status" value="1"/>
</dbReference>
<dbReference type="CDD" id="cd06094">
    <property type="entry name" value="RP_Saci_like"/>
    <property type="match status" value="1"/>
</dbReference>
<evidence type="ECO:0000313" key="4">
    <source>
        <dbReference type="EMBL" id="CAE1258971.1"/>
    </source>
</evidence>
<feature type="region of interest" description="Disordered" evidence="2">
    <location>
        <begin position="26"/>
        <end position="45"/>
    </location>
</feature>
<dbReference type="InterPro" id="IPR001995">
    <property type="entry name" value="Peptidase_A2_cat"/>
</dbReference>